<dbReference type="GO" id="GO:0005634">
    <property type="term" value="C:nucleus"/>
    <property type="evidence" value="ECO:0007669"/>
    <property type="project" value="UniProtKB-SubCell"/>
</dbReference>
<evidence type="ECO:0000256" key="5">
    <source>
        <dbReference type="ARBA" id="ARBA00023242"/>
    </source>
</evidence>
<protein>
    <submittedName>
        <fullName evidence="6">Zinc finger BED domain-containing protein RICESLEEPER 2-like</fullName>
    </submittedName>
</protein>
<keyword evidence="3" id="KW-0863">Zinc-finger</keyword>
<name>A0A8H3LNT0_9GLOM</name>
<dbReference type="Proteomes" id="UP000615446">
    <property type="component" value="Unassembled WGS sequence"/>
</dbReference>
<dbReference type="OrthoDB" id="2431679at2759"/>
<comment type="caution">
    <text evidence="6">The sequence shown here is derived from an EMBL/GenBank/DDBJ whole genome shotgun (WGS) entry which is preliminary data.</text>
</comment>
<organism evidence="6 7">
    <name type="scientific">Rhizophagus clarus</name>
    <dbReference type="NCBI Taxonomy" id="94130"/>
    <lineage>
        <taxon>Eukaryota</taxon>
        <taxon>Fungi</taxon>
        <taxon>Fungi incertae sedis</taxon>
        <taxon>Mucoromycota</taxon>
        <taxon>Glomeromycotina</taxon>
        <taxon>Glomeromycetes</taxon>
        <taxon>Glomerales</taxon>
        <taxon>Glomeraceae</taxon>
        <taxon>Rhizophagus</taxon>
    </lineage>
</organism>
<dbReference type="InterPro" id="IPR052035">
    <property type="entry name" value="ZnF_BED_domain_contain"/>
</dbReference>
<comment type="subcellular location">
    <subcellularLocation>
        <location evidence="1">Nucleus</location>
    </subcellularLocation>
</comment>
<proteinExistence type="predicted"/>
<evidence type="ECO:0000256" key="1">
    <source>
        <dbReference type="ARBA" id="ARBA00004123"/>
    </source>
</evidence>
<evidence type="ECO:0000256" key="4">
    <source>
        <dbReference type="ARBA" id="ARBA00022833"/>
    </source>
</evidence>
<keyword evidence="2" id="KW-0479">Metal-binding</keyword>
<evidence type="ECO:0000256" key="2">
    <source>
        <dbReference type="ARBA" id="ARBA00022723"/>
    </source>
</evidence>
<keyword evidence="4" id="KW-0862">Zinc</keyword>
<keyword evidence="5" id="KW-0539">Nucleus</keyword>
<reference evidence="6" key="1">
    <citation type="submission" date="2019-10" db="EMBL/GenBank/DDBJ databases">
        <title>Conservation and host-specific expression of non-tandemly repeated heterogenous ribosome RNA gene in arbuscular mycorrhizal fungi.</title>
        <authorList>
            <person name="Maeda T."/>
            <person name="Kobayashi Y."/>
            <person name="Nakagawa T."/>
            <person name="Ezawa T."/>
            <person name="Yamaguchi K."/>
            <person name="Bino T."/>
            <person name="Nishimoto Y."/>
            <person name="Shigenobu S."/>
            <person name="Kawaguchi M."/>
        </authorList>
    </citation>
    <scope>NUCLEOTIDE SEQUENCE</scope>
    <source>
        <strain evidence="6">HR1</strain>
    </source>
</reference>
<dbReference type="EMBL" id="BLAL01000208">
    <property type="protein sequence ID" value="GES92052.1"/>
    <property type="molecule type" value="Genomic_DNA"/>
</dbReference>
<sequence>MSFTKQYFELEYNLKGKQTRTCNILDDNETAITVFLITDLWSSRAKYGYLSVTATWITSDFKVKDVILEIKYTPSPHTANIVAELLYKCISS</sequence>
<evidence type="ECO:0000313" key="7">
    <source>
        <dbReference type="Proteomes" id="UP000615446"/>
    </source>
</evidence>
<dbReference type="PANTHER" id="PTHR46481">
    <property type="entry name" value="ZINC FINGER BED DOMAIN-CONTAINING PROTEIN 4"/>
    <property type="match status" value="1"/>
</dbReference>
<dbReference type="PANTHER" id="PTHR46481:SF10">
    <property type="entry name" value="ZINC FINGER BED DOMAIN-CONTAINING PROTEIN 39"/>
    <property type="match status" value="1"/>
</dbReference>
<accession>A0A8H3LNT0</accession>
<evidence type="ECO:0000256" key="3">
    <source>
        <dbReference type="ARBA" id="ARBA00022771"/>
    </source>
</evidence>
<dbReference type="AlphaFoldDB" id="A0A8H3LNT0"/>
<dbReference type="GO" id="GO:0008270">
    <property type="term" value="F:zinc ion binding"/>
    <property type="evidence" value="ECO:0007669"/>
    <property type="project" value="UniProtKB-KW"/>
</dbReference>
<gene>
    <name evidence="6" type="ORF">RCL2_001885500</name>
</gene>
<evidence type="ECO:0000313" key="6">
    <source>
        <dbReference type="EMBL" id="GES92052.1"/>
    </source>
</evidence>